<gene>
    <name evidence="2" type="primary">LOC115943418</name>
</gene>
<dbReference type="RefSeq" id="XP_030891816.1">
    <property type="nucleotide sequence ID" value="XM_031035956.1"/>
</dbReference>
<proteinExistence type="predicted"/>
<sequence>MPISSRLKTMPSVLWQGSLAFLQCQAFMQPHLLGNEFTHLEFPRRVQRKELGKKMLYRDFNMTGWAYKTIEDDDLKFPLIYGEGKKARVMATIGVTRGLGDHDLKVHDSNIYIKPFLSSAPEVPHEVFVSVLCNKILST</sequence>
<evidence type="ECO:0000313" key="1">
    <source>
        <dbReference type="Proteomes" id="UP000245341"/>
    </source>
</evidence>
<dbReference type="Proteomes" id="UP000245341">
    <property type="component" value="Unplaced"/>
</dbReference>
<dbReference type="OrthoDB" id="10264738at2759"/>
<name>A0A7F8RF47_LEPWE</name>
<keyword evidence="1" id="KW-1185">Reference proteome</keyword>
<dbReference type="SUPFAM" id="SSF81606">
    <property type="entry name" value="PP2C-like"/>
    <property type="match status" value="1"/>
</dbReference>
<protein>
    <submittedName>
        <fullName evidence="2">Protein phosphatase 1H-like</fullName>
    </submittedName>
</protein>
<dbReference type="KEGG" id="lww:115943418"/>
<organism evidence="1 2">
    <name type="scientific">Leptonychotes weddellii</name>
    <name type="common">Weddell seal</name>
    <name type="synonym">Otaria weddellii</name>
    <dbReference type="NCBI Taxonomy" id="9713"/>
    <lineage>
        <taxon>Eukaryota</taxon>
        <taxon>Metazoa</taxon>
        <taxon>Chordata</taxon>
        <taxon>Craniata</taxon>
        <taxon>Vertebrata</taxon>
        <taxon>Euteleostomi</taxon>
        <taxon>Mammalia</taxon>
        <taxon>Eutheria</taxon>
        <taxon>Laurasiatheria</taxon>
        <taxon>Carnivora</taxon>
        <taxon>Caniformia</taxon>
        <taxon>Pinnipedia</taxon>
        <taxon>Phocidae</taxon>
        <taxon>Monachinae</taxon>
        <taxon>Lobodontini</taxon>
        <taxon>Leptonychotes</taxon>
    </lineage>
</organism>
<accession>A0A7F8RF47</accession>
<dbReference type="InterPro" id="IPR036457">
    <property type="entry name" value="PPM-type-like_dom_sf"/>
</dbReference>
<dbReference type="GeneID" id="115943418"/>
<evidence type="ECO:0000313" key="2">
    <source>
        <dbReference type="RefSeq" id="XP_030891816.1"/>
    </source>
</evidence>
<dbReference type="AlphaFoldDB" id="A0A7F8RF47"/>
<reference evidence="2" key="1">
    <citation type="submission" date="2025-08" db="UniProtKB">
        <authorList>
            <consortium name="RefSeq"/>
        </authorList>
    </citation>
    <scope>IDENTIFICATION</scope>
    <source>
        <tissue evidence="2">Liver</tissue>
    </source>
</reference>